<keyword evidence="2" id="KW-1185">Reference proteome</keyword>
<dbReference type="EMBL" id="BIFH01000041">
    <property type="protein sequence ID" value="GCE00642.1"/>
    <property type="molecule type" value="Genomic_DNA"/>
</dbReference>
<comment type="caution">
    <text evidence="1">The sequence shown here is derived from an EMBL/GenBank/DDBJ whole genome shotgun (WGS) entry which is preliminary data.</text>
</comment>
<sequence>MTRWTHDRFHHIARGNDFRIAPDRDANLTPGRLIRIWAVTIEEDIYARSANPNSRCFASAVTHRRGSVSIDGNALPAEFTLVTRDAVKDHVDDAYRNKYADDPHLSEDLLKSSRNQIARVRPLKSPST</sequence>
<dbReference type="RefSeq" id="WP_126642349.1">
    <property type="nucleotide sequence ID" value="NZ_BIFH01000041.1"/>
</dbReference>
<evidence type="ECO:0000313" key="1">
    <source>
        <dbReference type="EMBL" id="GCE00642.1"/>
    </source>
</evidence>
<dbReference type="AlphaFoldDB" id="A0A401Z1F2"/>
<accession>A0A401Z1F2</accession>
<organism evidence="1 2">
    <name type="scientific">Embleya hyalina</name>
    <dbReference type="NCBI Taxonomy" id="516124"/>
    <lineage>
        <taxon>Bacteria</taxon>
        <taxon>Bacillati</taxon>
        <taxon>Actinomycetota</taxon>
        <taxon>Actinomycetes</taxon>
        <taxon>Kitasatosporales</taxon>
        <taxon>Streptomycetaceae</taxon>
        <taxon>Embleya</taxon>
    </lineage>
</organism>
<dbReference type="InterPro" id="IPR016888">
    <property type="entry name" value="UCP028498"/>
</dbReference>
<protein>
    <submittedName>
        <fullName evidence="1">Uncharacterized protein</fullName>
    </submittedName>
</protein>
<name>A0A401Z1F2_9ACTN</name>
<dbReference type="Proteomes" id="UP000286931">
    <property type="component" value="Unassembled WGS sequence"/>
</dbReference>
<proteinExistence type="predicted"/>
<dbReference type="Pfam" id="PF10012">
    <property type="entry name" value="DUF2255"/>
    <property type="match status" value="1"/>
</dbReference>
<gene>
    <name evidence="1" type="ORF">EHYA_08368</name>
</gene>
<dbReference type="OrthoDB" id="162563at2"/>
<evidence type="ECO:0000313" key="2">
    <source>
        <dbReference type="Proteomes" id="UP000286931"/>
    </source>
</evidence>
<reference evidence="1 2" key="1">
    <citation type="submission" date="2018-12" db="EMBL/GenBank/DDBJ databases">
        <title>Draft genome sequence of Embleya hyalina NBRC 13850T.</title>
        <authorList>
            <person name="Komaki H."/>
            <person name="Hosoyama A."/>
            <person name="Kimura A."/>
            <person name="Ichikawa N."/>
            <person name="Tamura T."/>
        </authorList>
    </citation>
    <scope>NUCLEOTIDE SEQUENCE [LARGE SCALE GENOMIC DNA]</scope>
    <source>
        <strain evidence="1 2">NBRC 13850</strain>
    </source>
</reference>